<keyword evidence="4" id="KW-1015">Disulfide bond</keyword>
<sequence>QQMCCNNKSSKRAGAGVAVCIAVAAVIIIIIIVTLSVLLTMPSGNSSTNATSLNDTNMTTIPSTDAAPTLTSQRSHTPVLTSTAPTATSQFSKIPVVTGTTPGLTSKISQTTISTSTETTLPSELSETTISTSTLPPYTSQLSRTTISSSTPPTYTSELSQTTISKSTPPTFTSELSETTISTDTAPTHTSQLSQTSVSTVLTPMLPATIPSVTFLPHTTQSRTTIPLPTVPRTSSFFSTLLGETTQSRTTIGLPTVPRITTTGPTAIPITQSPCNVLTVDENSRIEVLEPIPTMSAVTACIWAQTDEVSGGTPFSYNTAGADNEFFLSFPENFRVGIRGATTGATGISVNDGAWHHVCVTWNSVGGIFNIYDNGVLAFGGSSFRTGLMIRSGGVLILGQEQDTLGGGFDPGQAFKGDLANFNMWNRELDGVDILHSTNDCSCDIEGNVFSWKSDSLDIAGTALVSAEDFCPKPSLTNVALDKTATQSSDWSVSFPASNAVDGNTNTHWGSGSCTSTQRDVNAWWKVDLGENYLVYEVILTNRQDPCCKTRILNSEVRIGLSDVISENIRCGELVALEQTSQSDVVFECDSPIVGRYASLQLVDRTDLLNFCEMRVMALGKRRS</sequence>
<keyword evidence="10" id="KW-1185">Reference proteome</keyword>
<name>A0ABM0LU11_SACKO</name>
<keyword evidence="2" id="KW-0479">Metal-binding</keyword>
<evidence type="ECO:0000256" key="4">
    <source>
        <dbReference type="ARBA" id="ARBA00023157"/>
    </source>
</evidence>
<dbReference type="InterPro" id="IPR001759">
    <property type="entry name" value="PTX_dom"/>
</dbReference>
<feature type="transmembrane region" description="Helical" evidence="8">
    <location>
        <begin position="12"/>
        <end position="39"/>
    </location>
</feature>
<keyword evidence="5" id="KW-0325">Glycoprotein</keyword>
<evidence type="ECO:0000256" key="8">
    <source>
        <dbReference type="SAM" id="Phobius"/>
    </source>
</evidence>
<dbReference type="SMART" id="SM00159">
    <property type="entry name" value="PTX"/>
    <property type="match status" value="1"/>
</dbReference>
<dbReference type="PROSITE" id="PS00289">
    <property type="entry name" value="PTX_1"/>
    <property type="match status" value="1"/>
</dbReference>
<dbReference type="Gene3D" id="2.60.120.200">
    <property type="match status" value="1"/>
</dbReference>
<feature type="compositionally biased region" description="Low complexity" evidence="7">
    <location>
        <begin position="111"/>
        <end position="157"/>
    </location>
</feature>
<dbReference type="InterPro" id="IPR030476">
    <property type="entry name" value="Pentaxin_CS"/>
</dbReference>
<keyword evidence="8" id="KW-0812">Transmembrane</keyword>
<feature type="compositionally biased region" description="Polar residues" evidence="7">
    <location>
        <begin position="158"/>
        <end position="189"/>
    </location>
</feature>
<dbReference type="Pfam" id="PF00354">
    <property type="entry name" value="Pentaxin"/>
    <property type="match status" value="1"/>
</dbReference>
<dbReference type="Pfam" id="PF22633">
    <property type="entry name" value="F5_F8_type_C_2"/>
    <property type="match status" value="1"/>
</dbReference>
<gene>
    <name evidence="11" type="primary">LOC102806301</name>
</gene>
<proteinExistence type="predicted"/>
<comment type="cofactor">
    <cofactor evidence="1">
        <name>Ca(2+)</name>
        <dbReference type="ChEBI" id="CHEBI:29108"/>
    </cofactor>
</comment>
<feature type="non-terminal residue" evidence="11">
    <location>
        <position position="1"/>
    </location>
</feature>
<dbReference type="InterPro" id="IPR008979">
    <property type="entry name" value="Galactose-bd-like_sf"/>
</dbReference>
<evidence type="ECO:0000256" key="7">
    <source>
        <dbReference type="SAM" id="MobiDB-lite"/>
    </source>
</evidence>
<dbReference type="InterPro" id="IPR013320">
    <property type="entry name" value="ConA-like_dom_sf"/>
</dbReference>
<accession>A0ABM0LU11</accession>
<dbReference type="InterPro" id="IPR006585">
    <property type="entry name" value="FTP1"/>
</dbReference>
<keyword evidence="8" id="KW-1133">Transmembrane helix</keyword>
<feature type="compositionally biased region" description="Polar residues" evidence="7">
    <location>
        <begin position="46"/>
        <end position="63"/>
    </location>
</feature>
<dbReference type="PRINTS" id="PR00895">
    <property type="entry name" value="PENTAXIN"/>
</dbReference>
<keyword evidence="3" id="KW-0106">Calcium</keyword>
<feature type="region of interest" description="Disordered" evidence="7">
    <location>
        <begin position="46"/>
        <end position="84"/>
    </location>
</feature>
<dbReference type="InterPro" id="IPR051360">
    <property type="entry name" value="Neuronal_Pentraxin_Related"/>
</dbReference>
<evidence type="ECO:0000313" key="11">
    <source>
        <dbReference type="RefSeq" id="XP_006811252.1"/>
    </source>
</evidence>
<dbReference type="SUPFAM" id="SSF49899">
    <property type="entry name" value="Concanavalin A-like lectins/glucanases"/>
    <property type="match status" value="1"/>
</dbReference>
<feature type="domain" description="Pentraxin (PTX)" evidence="9">
    <location>
        <begin position="271"/>
        <end position="471"/>
    </location>
</feature>
<feature type="compositionally biased region" description="Polar residues" evidence="7">
    <location>
        <begin position="69"/>
        <end position="84"/>
    </location>
</feature>
<dbReference type="Gene3D" id="2.60.120.260">
    <property type="entry name" value="Galactose-binding domain-like"/>
    <property type="match status" value="1"/>
</dbReference>
<dbReference type="PROSITE" id="PS51828">
    <property type="entry name" value="PTX_2"/>
    <property type="match status" value="1"/>
</dbReference>
<evidence type="ECO:0000256" key="1">
    <source>
        <dbReference type="ARBA" id="ARBA00001913"/>
    </source>
</evidence>
<protein>
    <submittedName>
        <fullName evidence="11">Cell wall protein AWA1-like</fullName>
    </submittedName>
</protein>
<comment type="caution">
    <text evidence="6">Lacks conserved residue(s) required for the propagation of feature annotation.</text>
</comment>
<dbReference type="SMART" id="SM00607">
    <property type="entry name" value="FTP"/>
    <property type="match status" value="1"/>
</dbReference>
<reference evidence="11" key="1">
    <citation type="submission" date="2025-08" db="UniProtKB">
        <authorList>
            <consortium name="RefSeq"/>
        </authorList>
    </citation>
    <scope>IDENTIFICATION</scope>
    <source>
        <tissue evidence="11">Testes</tissue>
    </source>
</reference>
<dbReference type="SUPFAM" id="SSF49785">
    <property type="entry name" value="Galactose-binding domain-like"/>
    <property type="match status" value="1"/>
</dbReference>
<evidence type="ECO:0000256" key="6">
    <source>
        <dbReference type="PROSITE-ProRule" id="PRU01172"/>
    </source>
</evidence>
<keyword evidence="8" id="KW-0472">Membrane</keyword>
<dbReference type="PANTHER" id="PTHR19277">
    <property type="entry name" value="PENTRAXIN"/>
    <property type="match status" value="1"/>
</dbReference>
<feature type="region of interest" description="Disordered" evidence="7">
    <location>
        <begin position="111"/>
        <end position="195"/>
    </location>
</feature>
<dbReference type="PANTHER" id="PTHR19277:SF125">
    <property type="entry name" value="B6"/>
    <property type="match status" value="1"/>
</dbReference>
<evidence type="ECO:0000256" key="2">
    <source>
        <dbReference type="ARBA" id="ARBA00022723"/>
    </source>
</evidence>
<dbReference type="Proteomes" id="UP000694865">
    <property type="component" value="Unplaced"/>
</dbReference>
<evidence type="ECO:0000313" key="10">
    <source>
        <dbReference type="Proteomes" id="UP000694865"/>
    </source>
</evidence>
<dbReference type="GeneID" id="102806301"/>
<dbReference type="RefSeq" id="XP_006811252.1">
    <property type="nucleotide sequence ID" value="XM_006811189.1"/>
</dbReference>
<evidence type="ECO:0000256" key="3">
    <source>
        <dbReference type="ARBA" id="ARBA00022837"/>
    </source>
</evidence>
<evidence type="ECO:0000256" key="5">
    <source>
        <dbReference type="ARBA" id="ARBA00023180"/>
    </source>
</evidence>
<organism evidence="10 11">
    <name type="scientific">Saccoglossus kowalevskii</name>
    <name type="common">Acorn worm</name>
    <dbReference type="NCBI Taxonomy" id="10224"/>
    <lineage>
        <taxon>Eukaryota</taxon>
        <taxon>Metazoa</taxon>
        <taxon>Hemichordata</taxon>
        <taxon>Enteropneusta</taxon>
        <taxon>Harrimaniidae</taxon>
        <taxon>Saccoglossus</taxon>
    </lineage>
</organism>
<evidence type="ECO:0000259" key="9">
    <source>
        <dbReference type="PROSITE" id="PS51828"/>
    </source>
</evidence>